<dbReference type="EMBL" id="UINC01133545">
    <property type="protein sequence ID" value="SVD16537.1"/>
    <property type="molecule type" value="Genomic_DNA"/>
</dbReference>
<feature type="non-terminal residue" evidence="1">
    <location>
        <position position="113"/>
    </location>
</feature>
<dbReference type="InterPro" id="IPR029016">
    <property type="entry name" value="GAF-like_dom_sf"/>
</dbReference>
<feature type="non-terminal residue" evidence="1">
    <location>
        <position position="1"/>
    </location>
</feature>
<organism evidence="1">
    <name type="scientific">marine metagenome</name>
    <dbReference type="NCBI Taxonomy" id="408172"/>
    <lineage>
        <taxon>unclassified sequences</taxon>
        <taxon>metagenomes</taxon>
        <taxon>ecological metagenomes</taxon>
    </lineage>
</organism>
<protein>
    <recommendedName>
        <fullName evidence="2">GAF domain-containing protein</fullName>
    </recommendedName>
</protein>
<gene>
    <name evidence="1" type="ORF">METZ01_LOCUS369391</name>
</gene>
<accession>A0A382T4X9</accession>
<evidence type="ECO:0000313" key="1">
    <source>
        <dbReference type="EMBL" id="SVD16537.1"/>
    </source>
</evidence>
<reference evidence="1" key="1">
    <citation type="submission" date="2018-05" db="EMBL/GenBank/DDBJ databases">
        <authorList>
            <person name="Lanie J.A."/>
            <person name="Ng W.-L."/>
            <person name="Kazmierczak K.M."/>
            <person name="Andrzejewski T.M."/>
            <person name="Davidsen T.M."/>
            <person name="Wayne K.J."/>
            <person name="Tettelin H."/>
            <person name="Glass J.I."/>
            <person name="Rusch D."/>
            <person name="Podicherti R."/>
            <person name="Tsui H.-C.T."/>
            <person name="Winkler M.E."/>
        </authorList>
    </citation>
    <scope>NUCLEOTIDE SEQUENCE</scope>
</reference>
<dbReference type="AlphaFoldDB" id="A0A382T4X9"/>
<name>A0A382T4X9_9ZZZZ</name>
<sequence>VSSPSDQEFEVRRPLVQMQMLYEVGLAMSESLDPSFVAEQVLHRALAMVDARAGALLVCDSDETIPPVRSVWPMRWLPCRPLMRSERPGTRARWPTSTAVMAKFHDMWPSSPF</sequence>
<dbReference type="SUPFAM" id="SSF55781">
    <property type="entry name" value="GAF domain-like"/>
    <property type="match status" value="1"/>
</dbReference>
<dbReference type="Gene3D" id="3.30.450.40">
    <property type="match status" value="1"/>
</dbReference>
<proteinExistence type="predicted"/>
<evidence type="ECO:0008006" key="2">
    <source>
        <dbReference type="Google" id="ProtNLM"/>
    </source>
</evidence>